<dbReference type="Gene3D" id="1.10.10.10">
    <property type="entry name" value="Winged helix-like DNA-binding domain superfamily/Winged helix DNA-binding domain"/>
    <property type="match status" value="1"/>
</dbReference>
<evidence type="ECO:0000313" key="3">
    <source>
        <dbReference type="Proteomes" id="UP000298693"/>
    </source>
</evidence>
<name>A0A4D8R5V8_AZOBR</name>
<reference evidence="2 3" key="1">
    <citation type="submission" date="2018-09" db="EMBL/GenBank/DDBJ databases">
        <title>Whole genome based analysis of evolution and adaptive divergence in Indian and Brazilian strains of Azospirillum brasilense.</title>
        <authorList>
            <person name="Singh C."/>
            <person name="Tripathi A.K."/>
        </authorList>
    </citation>
    <scope>NUCLEOTIDE SEQUENCE [LARGE SCALE GENOMIC DNA]</scope>
    <source>
        <strain evidence="2 3">MTCC4039</strain>
        <plasmid evidence="2 3">p1</plasmid>
    </source>
</reference>
<feature type="region of interest" description="Disordered" evidence="1">
    <location>
        <begin position="85"/>
        <end position="114"/>
    </location>
</feature>
<protein>
    <submittedName>
        <fullName evidence="2">Helix-turn-helix domain-containing protein</fullName>
    </submittedName>
</protein>
<dbReference type="RefSeq" id="WP_137141129.1">
    <property type="nucleotide sequence ID" value="NZ_CP032346.1"/>
</dbReference>
<dbReference type="Proteomes" id="UP000298693">
    <property type="component" value="Plasmid p1"/>
</dbReference>
<dbReference type="AlphaFoldDB" id="A0A4D8R5V8"/>
<keyword evidence="2" id="KW-0614">Plasmid</keyword>
<evidence type="ECO:0000256" key="1">
    <source>
        <dbReference type="SAM" id="MobiDB-lite"/>
    </source>
</evidence>
<dbReference type="InterPro" id="IPR036388">
    <property type="entry name" value="WH-like_DNA-bd_sf"/>
</dbReference>
<evidence type="ECO:0000313" key="2">
    <source>
        <dbReference type="EMBL" id="QCO16964.1"/>
    </source>
</evidence>
<geneLocation type="plasmid" evidence="2">
    <name>p1</name>
</geneLocation>
<gene>
    <name evidence="2" type="ORF">D3869_16865</name>
</gene>
<feature type="compositionally biased region" description="Low complexity" evidence="1">
    <location>
        <begin position="100"/>
        <end position="114"/>
    </location>
</feature>
<dbReference type="Pfam" id="PF13730">
    <property type="entry name" value="HTH_36"/>
    <property type="match status" value="1"/>
</dbReference>
<sequence>MSLDASKLVWRHSQATGSARVVLLALADHANEAFEAWPSQATLAGMAKVTDRQVRKALRRLVELGEITPIRTGPRGVTVYRITCGAPEAGTPPRRELRPRNSSSTRNPSSTLEL</sequence>
<organism evidence="2 3">
    <name type="scientific">Azospirillum brasilense</name>
    <dbReference type="NCBI Taxonomy" id="192"/>
    <lineage>
        <taxon>Bacteria</taxon>
        <taxon>Pseudomonadati</taxon>
        <taxon>Pseudomonadota</taxon>
        <taxon>Alphaproteobacteria</taxon>
        <taxon>Rhodospirillales</taxon>
        <taxon>Azospirillaceae</taxon>
        <taxon>Azospirillum</taxon>
    </lineage>
</organism>
<accession>A0A4D8R5V8</accession>
<dbReference type="EMBL" id="CP032346">
    <property type="protein sequence ID" value="QCO16964.1"/>
    <property type="molecule type" value="Genomic_DNA"/>
</dbReference>
<proteinExistence type="predicted"/>